<keyword evidence="1" id="KW-0472">Membrane</keyword>
<dbReference type="Proteomes" id="UP000251186">
    <property type="component" value="Unassembled WGS sequence"/>
</dbReference>
<accession>A0A2X1BP30</accession>
<dbReference type="AlphaFoldDB" id="A0A2X1BP30"/>
<evidence type="ECO:0000313" key="2">
    <source>
        <dbReference type="EMBL" id="SPU52514.1"/>
    </source>
</evidence>
<evidence type="ECO:0000256" key="1">
    <source>
        <dbReference type="SAM" id="Phobius"/>
    </source>
</evidence>
<keyword evidence="1" id="KW-1133">Transmembrane helix</keyword>
<sequence length="36" mass="3779">MPQSAIPFVAAIVTAFAFFMVALGAASLYSRSADEK</sequence>
<dbReference type="EMBL" id="UAQP01000005">
    <property type="protein sequence ID" value="SPU52514.1"/>
    <property type="molecule type" value="Genomic_DNA"/>
</dbReference>
<evidence type="ECO:0000313" key="3">
    <source>
        <dbReference type="Proteomes" id="UP000251186"/>
    </source>
</evidence>
<name>A0A2X1BP30_BREVE</name>
<gene>
    <name evidence="2" type="ORF">NCTC11166_00846</name>
</gene>
<proteinExistence type="predicted"/>
<feature type="transmembrane region" description="Helical" evidence="1">
    <location>
        <begin position="6"/>
        <end position="29"/>
    </location>
</feature>
<protein>
    <submittedName>
        <fullName evidence="2">Uncharacterized protein</fullName>
    </submittedName>
</protein>
<reference evidence="2 3" key="1">
    <citation type="submission" date="2018-06" db="EMBL/GenBank/DDBJ databases">
        <authorList>
            <consortium name="Pathogen Informatics"/>
            <person name="Doyle S."/>
        </authorList>
    </citation>
    <scope>NUCLEOTIDE SEQUENCE [LARGE SCALE GENOMIC DNA]</scope>
    <source>
        <strain evidence="2 3">NCTC11166</strain>
    </source>
</reference>
<organism evidence="2 3">
    <name type="scientific">Brevundimonas vesicularis</name>
    <name type="common">Pseudomonas vesicularis</name>
    <dbReference type="NCBI Taxonomy" id="41276"/>
    <lineage>
        <taxon>Bacteria</taxon>
        <taxon>Pseudomonadati</taxon>
        <taxon>Pseudomonadota</taxon>
        <taxon>Alphaproteobacteria</taxon>
        <taxon>Caulobacterales</taxon>
        <taxon>Caulobacteraceae</taxon>
        <taxon>Brevundimonas</taxon>
    </lineage>
</organism>
<keyword evidence="1" id="KW-0812">Transmembrane</keyword>